<dbReference type="Proteomes" id="UP000008698">
    <property type="component" value="Unassembled WGS sequence"/>
</dbReference>
<evidence type="ECO:0000313" key="2">
    <source>
        <dbReference type="EMBL" id="EEY21425.1"/>
    </source>
</evidence>
<dbReference type="GeneID" id="9537468"/>
<dbReference type="GO" id="GO:0005739">
    <property type="term" value="C:mitochondrion"/>
    <property type="evidence" value="ECO:0007669"/>
    <property type="project" value="TreeGrafter"/>
</dbReference>
<organism evidence="3">
    <name type="scientific">Verticillium alfalfae (strain VaMs.102 / ATCC MYA-4576 / FGSC 10136)</name>
    <name type="common">Verticillium wilt of alfalfa</name>
    <name type="synonym">Verticillium albo-atrum</name>
    <dbReference type="NCBI Taxonomy" id="526221"/>
    <lineage>
        <taxon>Eukaryota</taxon>
        <taxon>Fungi</taxon>
        <taxon>Dikarya</taxon>
        <taxon>Ascomycota</taxon>
        <taxon>Pezizomycotina</taxon>
        <taxon>Sordariomycetes</taxon>
        <taxon>Hypocreomycetidae</taxon>
        <taxon>Glomerellales</taxon>
        <taxon>Plectosphaerellaceae</taxon>
        <taxon>Verticillium</taxon>
    </lineage>
</organism>
<dbReference type="KEGG" id="val:VDBG_07535"/>
<dbReference type="EMBL" id="DS985223">
    <property type="protein sequence ID" value="EEY21425.1"/>
    <property type="molecule type" value="Genomic_DNA"/>
</dbReference>
<dbReference type="InterPro" id="IPR006076">
    <property type="entry name" value="FAD-dep_OxRdtase"/>
</dbReference>
<gene>
    <name evidence="2" type="ORF">VDBG_07535</name>
</gene>
<dbReference type="HOGENOM" id="CLU_007884_8_0_1"/>
<dbReference type="STRING" id="526221.C9SRL0"/>
<evidence type="ECO:0000313" key="3">
    <source>
        <dbReference type="Proteomes" id="UP000008698"/>
    </source>
</evidence>
<protein>
    <submittedName>
        <fullName evidence="2">N,N-dimethylglycine oxidase</fullName>
    </submittedName>
</protein>
<sequence length="400" mass="43156">MSHIKPPQTVVIVGGGIVGSALAHFLCISNVNRQITVVDRSLSPLVGSTGHAPGFIGQFNDSEVLTRLAMATVSEYRKIPGGFDAVGGLEVAHSISGVERLKSRQSKAAALGLPAQLLSMRQASQMAPDLVRSSDTESGAALSFSSDGTADANCITAYFQQSAKANGVQFVEAEVRRLIIADGRTTGVELGNVSSSRQLIADVVILATGVWAQTLLAREQQHQQQQQHHHHQHQTADGTPLPVVPVVPVGHPYLHGEARPSLGRKMPFVRWPEHHVYARDHGDRYGLGTYDHQPLECKLTNGTAIGDWVQGFDAPLTTATSLVPDEASKQLRAGVKFNGIFSMTPDNMPWREPVIDGIDGDEAVRRALDPERFKGGDLATLEKASLEGYNEIYKTQEAQL</sequence>
<dbReference type="Gene3D" id="3.50.50.60">
    <property type="entry name" value="FAD/NAD(P)-binding domain"/>
    <property type="match status" value="1"/>
</dbReference>
<dbReference type="PANTHER" id="PTHR13847">
    <property type="entry name" value="SARCOSINE DEHYDROGENASE-RELATED"/>
    <property type="match status" value="1"/>
</dbReference>
<keyword evidence="3" id="KW-1185">Reference proteome</keyword>
<accession>C9SRL0</accession>
<dbReference type="Gene3D" id="3.30.9.10">
    <property type="entry name" value="D-Amino Acid Oxidase, subunit A, domain 2"/>
    <property type="match status" value="1"/>
</dbReference>
<reference evidence="3" key="1">
    <citation type="journal article" date="2011" name="PLoS Pathog.">
        <title>Comparative genomics yields insights into niche adaptation of plant vascular wilt pathogens.</title>
        <authorList>
            <person name="Klosterman S.J."/>
            <person name="Subbarao K.V."/>
            <person name="Kang S."/>
            <person name="Veronese P."/>
            <person name="Gold S.E."/>
            <person name="Thomma B.P.H.J."/>
            <person name="Chen Z."/>
            <person name="Henrissat B."/>
            <person name="Lee Y.-H."/>
            <person name="Park J."/>
            <person name="Garcia-Pedrajas M.D."/>
            <person name="Barbara D.J."/>
            <person name="Anchieta A."/>
            <person name="de Jonge R."/>
            <person name="Santhanam P."/>
            <person name="Maruthachalam K."/>
            <person name="Atallah Z."/>
            <person name="Amyotte S.G."/>
            <person name="Paz Z."/>
            <person name="Inderbitzin P."/>
            <person name="Hayes R.J."/>
            <person name="Heiman D.I."/>
            <person name="Young S."/>
            <person name="Zeng Q."/>
            <person name="Engels R."/>
            <person name="Galagan J."/>
            <person name="Cuomo C.A."/>
            <person name="Dobinson K.F."/>
            <person name="Ma L.-J."/>
        </authorList>
    </citation>
    <scope>NUCLEOTIDE SEQUENCE [LARGE SCALE GENOMIC DNA]</scope>
    <source>
        <strain evidence="3">VaMs.102 / ATCC MYA-4576 / FGSC 10136</strain>
    </source>
</reference>
<dbReference type="Pfam" id="PF01266">
    <property type="entry name" value="DAO"/>
    <property type="match status" value="1"/>
</dbReference>
<dbReference type="SUPFAM" id="SSF54373">
    <property type="entry name" value="FAD-linked reductases, C-terminal domain"/>
    <property type="match status" value="1"/>
</dbReference>
<dbReference type="InterPro" id="IPR036188">
    <property type="entry name" value="FAD/NAD-bd_sf"/>
</dbReference>
<dbReference type="eggNOG" id="KOG2844">
    <property type="taxonomic scope" value="Eukaryota"/>
</dbReference>
<dbReference type="RefSeq" id="XP_003002076.1">
    <property type="nucleotide sequence ID" value="XM_003002030.1"/>
</dbReference>
<dbReference type="SUPFAM" id="SSF51905">
    <property type="entry name" value="FAD/NAD(P)-binding domain"/>
    <property type="match status" value="1"/>
</dbReference>
<proteinExistence type="predicted"/>
<dbReference type="PANTHER" id="PTHR13847:SF193">
    <property type="entry name" value="PYRUVATE DEHYDROGENASE PHOSPHATASE REGULATORY SUBUNIT, MITOCHONDRIAL"/>
    <property type="match status" value="1"/>
</dbReference>
<dbReference type="OrthoDB" id="498204at2759"/>
<evidence type="ECO:0000259" key="1">
    <source>
        <dbReference type="Pfam" id="PF01266"/>
    </source>
</evidence>
<name>C9SRL0_VERA1</name>
<dbReference type="OMA" id="RKAPWVR"/>
<feature type="domain" description="FAD dependent oxidoreductase" evidence="1">
    <location>
        <begin position="10"/>
        <end position="349"/>
    </location>
</feature>
<dbReference type="AlphaFoldDB" id="C9SRL0"/>